<feature type="transmembrane region" description="Helical" evidence="11">
    <location>
        <begin position="277"/>
        <end position="296"/>
    </location>
</feature>
<dbReference type="Gene3D" id="3.30.70.1450">
    <property type="entry name" value="Regulator of K+ conductance, C-terminal domain"/>
    <property type="match status" value="1"/>
</dbReference>
<evidence type="ECO:0000256" key="9">
    <source>
        <dbReference type="ARBA" id="ARBA00023065"/>
    </source>
</evidence>
<evidence type="ECO:0000256" key="5">
    <source>
        <dbReference type="ARBA" id="ARBA00022538"/>
    </source>
</evidence>
<dbReference type="GO" id="GO:0015297">
    <property type="term" value="F:antiporter activity"/>
    <property type="evidence" value="ECO:0007669"/>
    <property type="project" value="UniProtKB-KW"/>
</dbReference>
<feature type="transmembrane region" description="Helical" evidence="11">
    <location>
        <begin position="154"/>
        <end position="174"/>
    </location>
</feature>
<feature type="transmembrane region" description="Helical" evidence="11">
    <location>
        <begin position="361"/>
        <end position="381"/>
    </location>
</feature>
<dbReference type="AlphaFoldDB" id="A0A418XDU9"/>
<feature type="transmembrane region" description="Helical" evidence="11">
    <location>
        <begin position="119"/>
        <end position="142"/>
    </location>
</feature>
<dbReference type="Pfam" id="PF00999">
    <property type="entry name" value="Na_H_Exchanger"/>
    <property type="match status" value="1"/>
</dbReference>
<dbReference type="Pfam" id="PF02080">
    <property type="entry name" value="TrkA_C"/>
    <property type="match status" value="1"/>
</dbReference>
<proteinExistence type="inferred from homology"/>
<evidence type="ECO:0000256" key="4">
    <source>
        <dbReference type="ARBA" id="ARBA00022449"/>
    </source>
</evidence>
<evidence type="ECO:0000256" key="3">
    <source>
        <dbReference type="ARBA" id="ARBA00022448"/>
    </source>
</evidence>
<dbReference type="RefSeq" id="WP_119812783.1">
    <property type="nucleotide sequence ID" value="NZ_QYUP01000160.1"/>
</dbReference>
<keyword evidence="6 11" id="KW-0812">Transmembrane</keyword>
<keyword evidence="9" id="KW-0406">Ion transport</keyword>
<evidence type="ECO:0000256" key="7">
    <source>
        <dbReference type="ARBA" id="ARBA00022958"/>
    </source>
</evidence>
<evidence type="ECO:0000313" key="14">
    <source>
        <dbReference type="EMBL" id="RJG10675.1"/>
    </source>
</evidence>
<name>A0A418XDU9_9BURK</name>
<feature type="domain" description="RCK N-terminal" evidence="12">
    <location>
        <begin position="414"/>
        <end position="531"/>
    </location>
</feature>
<dbReference type="PANTHER" id="PTHR46157">
    <property type="entry name" value="K(+) EFFLUX ANTIPORTER 3, CHLOROPLASTIC"/>
    <property type="match status" value="1"/>
</dbReference>
<accession>A0A418XDU9</accession>
<evidence type="ECO:0000256" key="10">
    <source>
        <dbReference type="ARBA" id="ARBA00023136"/>
    </source>
</evidence>
<feature type="domain" description="RCK C-terminal" evidence="13">
    <location>
        <begin position="579"/>
        <end position="661"/>
    </location>
</feature>
<comment type="caution">
    <text evidence="14">The sequence shown here is derived from an EMBL/GenBank/DDBJ whole genome shotgun (WGS) entry which is preliminary data.</text>
</comment>
<keyword evidence="10 11" id="KW-0472">Membrane</keyword>
<dbReference type="GO" id="GO:0008324">
    <property type="term" value="F:monoatomic cation transmembrane transporter activity"/>
    <property type="evidence" value="ECO:0007669"/>
    <property type="project" value="InterPro"/>
</dbReference>
<keyword evidence="15" id="KW-1185">Reference proteome</keyword>
<dbReference type="PANTHER" id="PTHR46157:SF4">
    <property type="entry name" value="K(+) EFFLUX ANTIPORTER 3, CHLOROPLASTIC"/>
    <property type="match status" value="1"/>
</dbReference>
<dbReference type="Pfam" id="PF02254">
    <property type="entry name" value="TrkA_N"/>
    <property type="match status" value="1"/>
</dbReference>
<evidence type="ECO:0000256" key="8">
    <source>
        <dbReference type="ARBA" id="ARBA00022989"/>
    </source>
</evidence>
<feature type="transmembrane region" description="Helical" evidence="11">
    <location>
        <begin position="186"/>
        <end position="204"/>
    </location>
</feature>
<dbReference type="InterPro" id="IPR036721">
    <property type="entry name" value="RCK_C_sf"/>
</dbReference>
<dbReference type="InterPro" id="IPR036291">
    <property type="entry name" value="NAD(P)-bd_dom_sf"/>
</dbReference>
<evidence type="ECO:0000256" key="11">
    <source>
        <dbReference type="SAM" id="Phobius"/>
    </source>
</evidence>
<comment type="similarity">
    <text evidence="2">Belongs to the monovalent cation:proton antiporter 2 (CPA2) transporter (TC 2.A.37) family.</text>
</comment>
<dbReference type="Gene3D" id="3.40.50.720">
    <property type="entry name" value="NAD(P)-binding Rossmann-like Domain"/>
    <property type="match status" value="1"/>
</dbReference>
<evidence type="ECO:0000256" key="1">
    <source>
        <dbReference type="ARBA" id="ARBA00004127"/>
    </source>
</evidence>
<feature type="transmembrane region" description="Helical" evidence="11">
    <location>
        <begin position="52"/>
        <end position="73"/>
    </location>
</feature>
<keyword evidence="3" id="KW-0813">Transport</keyword>
<sequence>MHSGLELTLLLLGSAVLGVVAFRMLHLPPMLGYLAVGILIGPHALGLADNNITTHTLAEFGVVFLMFSIGLEFSLSQLMSMRRVVFGLGLAQVGLTILGAMLFGWLLSIQLPPQYNISWQASFALGGALAMSSTAIVVKMLTERLELESAHGRKIIGILLFQDLAVVPLLILIPSLGRPPEELAETLAWAAFKAVIVLVLLLFFGQKLMRKWFAIVVKRRSQELFMLNLLLITLGAAWITEQAGLSLALGAFVAGMLISETQYKHQVEEDIKPFRDVLLGLFFITVGMLLDIQLVIDNWWLVLVLLGVPVLLKFALIALLAKLFGAPDGVATRTGLALAQAGEFGFVLLTLTAGAKLLDPYLIQLVLASMVLSMLVAPFLIEKSDQIVMKIASNEWMMQSLQLTQIATRTMATQKHVIIAGFGRSGQSLATLLSDEKVAYHALDLDPERVQEAQSAGANVSYGDAARKESLIAAGIYRASAMVVTYANTASALKVLHLAHELAPSLPVIVRCHDDSELDMLKKAGAAEVVPESLEASLMLGSHALVMMGVPLRRVVHRVQAVREERYASLRGYFHGSSDEADDPEHSFVRLHSVSLGDGAGSIGKRIAELELHEVGAEVAHLRRGKERVEADANTLFERGDVVVLRGPADALERAEGRLLN</sequence>
<gene>
    <name evidence="14" type="ORF">D3872_21915</name>
</gene>
<dbReference type="InterPro" id="IPR006153">
    <property type="entry name" value="Cation/H_exchanger_TM"/>
</dbReference>
<protein>
    <submittedName>
        <fullName evidence="14">Potassium transporter</fullName>
    </submittedName>
</protein>
<comment type="subcellular location">
    <subcellularLocation>
        <location evidence="1">Endomembrane system</location>
        <topology evidence="1">Multi-pass membrane protein</topology>
    </subcellularLocation>
</comment>
<organism evidence="14 15">
    <name type="scientific">Massilia cavernae</name>
    <dbReference type="NCBI Taxonomy" id="2320864"/>
    <lineage>
        <taxon>Bacteria</taxon>
        <taxon>Pseudomonadati</taxon>
        <taxon>Pseudomonadota</taxon>
        <taxon>Betaproteobacteria</taxon>
        <taxon>Burkholderiales</taxon>
        <taxon>Oxalobacteraceae</taxon>
        <taxon>Telluria group</taxon>
        <taxon>Massilia</taxon>
    </lineage>
</organism>
<dbReference type="SUPFAM" id="SSF116726">
    <property type="entry name" value="TrkA C-terminal domain-like"/>
    <property type="match status" value="1"/>
</dbReference>
<dbReference type="GO" id="GO:0005886">
    <property type="term" value="C:plasma membrane"/>
    <property type="evidence" value="ECO:0007669"/>
    <property type="project" value="TreeGrafter"/>
</dbReference>
<dbReference type="EMBL" id="QYUP01000160">
    <property type="protein sequence ID" value="RJG10675.1"/>
    <property type="molecule type" value="Genomic_DNA"/>
</dbReference>
<feature type="transmembrane region" description="Helical" evidence="11">
    <location>
        <begin position="85"/>
        <end position="107"/>
    </location>
</feature>
<keyword evidence="5" id="KW-0633">Potassium transport</keyword>
<dbReference type="GO" id="GO:0006813">
    <property type="term" value="P:potassium ion transport"/>
    <property type="evidence" value="ECO:0007669"/>
    <property type="project" value="UniProtKB-KW"/>
</dbReference>
<evidence type="ECO:0000313" key="15">
    <source>
        <dbReference type="Proteomes" id="UP000284006"/>
    </source>
</evidence>
<dbReference type="Gene3D" id="1.20.1530.20">
    <property type="match status" value="1"/>
</dbReference>
<dbReference type="SUPFAM" id="SSF51735">
    <property type="entry name" value="NAD(P)-binding Rossmann-fold domains"/>
    <property type="match status" value="1"/>
</dbReference>
<reference evidence="14 15" key="1">
    <citation type="submission" date="2018-09" db="EMBL/GenBank/DDBJ databases">
        <authorList>
            <person name="Zhu H."/>
        </authorList>
    </citation>
    <scope>NUCLEOTIDE SEQUENCE [LARGE SCALE GENOMIC DNA]</scope>
    <source>
        <strain evidence="14 15">K1S02-61</strain>
    </source>
</reference>
<evidence type="ECO:0000256" key="6">
    <source>
        <dbReference type="ARBA" id="ARBA00022692"/>
    </source>
</evidence>
<evidence type="ECO:0000259" key="12">
    <source>
        <dbReference type="PROSITE" id="PS51201"/>
    </source>
</evidence>
<evidence type="ECO:0000256" key="2">
    <source>
        <dbReference type="ARBA" id="ARBA00005551"/>
    </source>
</evidence>
<dbReference type="PROSITE" id="PS51202">
    <property type="entry name" value="RCK_C"/>
    <property type="match status" value="1"/>
</dbReference>
<dbReference type="InterPro" id="IPR003148">
    <property type="entry name" value="RCK_N"/>
</dbReference>
<dbReference type="InterPro" id="IPR006037">
    <property type="entry name" value="RCK_C"/>
</dbReference>
<keyword evidence="7" id="KW-0630">Potassium</keyword>
<keyword evidence="8 11" id="KW-1133">Transmembrane helix</keyword>
<feature type="transmembrane region" description="Helical" evidence="11">
    <location>
        <begin position="246"/>
        <end position="265"/>
    </location>
</feature>
<keyword evidence="4" id="KW-0050">Antiport</keyword>
<dbReference type="InterPro" id="IPR004771">
    <property type="entry name" value="K/H_exchanger"/>
</dbReference>
<dbReference type="InterPro" id="IPR038770">
    <property type="entry name" value="Na+/solute_symporter_sf"/>
</dbReference>
<dbReference type="PROSITE" id="PS51201">
    <property type="entry name" value="RCK_N"/>
    <property type="match status" value="1"/>
</dbReference>
<feature type="transmembrane region" description="Helical" evidence="11">
    <location>
        <begin position="336"/>
        <end position="355"/>
    </location>
</feature>
<dbReference type="OrthoDB" id="9781411at2"/>
<dbReference type="NCBIfam" id="TIGR00932">
    <property type="entry name" value="2a37"/>
    <property type="match status" value="1"/>
</dbReference>
<dbReference type="GO" id="GO:0012505">
    <property type="term" value="C:endomembrane system"/>
    <property type="evidence" value="ECO:0007669"/>
    <property type="project" value="UniProtKB-SubCell"/>
</dbReference>
<dbReference type="GO" id="GO:1902600">
    <property type="term" value="P:proton transmembrane transport"/>
    <property type="evidence" value="ECO:0007669"/>
    <property type="project" value="InterPro"/>
</dbReference>
<evidence type="ECO:0000259" key="13">
    <source>
        <dbReference type="PROSITE" id="PS51202"/>
    </source>
</evidence>
<dbReference type="FunFam" id="3.40.50.720:FF:000036">
    <property type="entry name" value="Glutathione-regulated potassium-efflux system protein KefB"/>
    <property type="match status" value="1"/>
</dbReference>
<dbReference type="Proteomes" id="UP000284006">
    <property type="component" value="Unassembled WGS sequence"/>
</dbReference>
<feature type="transmembrane region" description="Helical" evidence="11">
    <location>
        <begin position="302"/>
        <end position="324"/>
    </location>
</feature>